<protein>
    <recommendedName>
        <fullName evidence="1">Imm-5-like domain-containing protein</fullName>
    </recommendedName>
</protein>
<dbReference type="Proteomes" id="UP000252081">
    <property type="component" value="Unassembled WGS sequence"/>
</dbReference>
<name>A0A366KNU9_9SPHI</name>
<dbReference type="EMBL" id="QNQU01000023">
    <property type="protein sequence ID" value="RBQ03341.1"/>
    <property type="molecule type" value="Genomic_DNA"/>
</dbReference>
<accession>A0A366KNU9</accession>
<evidence type="ECO:0000313" key="2">
    <source>
        <dbReference type="EMBL" id="RBQ03341.1"/>
    </source>
</evidence>
<comment type="caution">
    <text evidence="2">The sequence shown here is derived from an EMBL/GenBank/DDBJ whole genome shotgun (WGS) entry which is preliminary data.</text>
</comment>
<dbReference type="InterPro" id="IPR048667">
    <property type="entry name" value="Imm5-like"/>
</dbReference>
<reference evidence="2 3" key="1">
    <citation type="submission" date="2018-07" db="EMBL/GenBank/DDBJ databases">
        <title>A draft genome of a endophytic bacteria, a new species of Pedobacter.</title>
        <authorList>
            <person name="Zhang Z.D."/>
            <person name="Chen Z.J."/>
        </authorList>
    </citation>
    <scope>NUCLEOTIDE SEQUENCE [LARGE SCALE GENOMIC DNA]</scope>
    <source>
        <strain evidence="2 3">RS10</strain>
    </source>
</reference>
<evidence type="ECO:0000259" key="1">
    <source>
        <dbReference type="Pfam" id="PF21805"/>
    </source>
</evidence>
<organism evidence="2 3">
    <name type="scientific">Pedobacter miscanthi</name>
    <dbReference type="NCBI Taxonomy" id="2259170"/>
    <lineage>
        <taxon>Bacteria</taxon>
        <taxon>Pseudomonadati</taxon>
        <taxon>Bacteroidota</taxon>
        <taxon>Sphingobacteriia</taxon>
        <taxon>Sphingobacteriales</taxon>
        <taxon>Sphingobacteriaceae</taxon>
        <taxon>Pedobacter</taxon>
    </lineage>
</organism>
<sequence length="156" mass="17630">MPSQSKIKFSDYPNLRIEIDKLNDNANQVILAKWAINCAKHILPLAKNENIDFSVIEAGFKVNEQWQVGKATVHEVRKAGFKIHAVARKRETSVGKNAIRTAGQAVAVGHMREHAMVCADYAIKTIGLAFPDDLNRIKKEREWQLEALKQEILNNE</sequence>
<gene>
    <name evidence="2" type="ORF">DRW42_22455</name>
</gene>
<dbReference type="Pfam" id="PF21805">
    <property type="entry name" value="Imm5_like"/>
    <property type="match status" value="1"/>
</dbReference>
<proteinExistence type="predicted"/>
<keyword evidence="3" id="KW-1185">Reference proteome</keyword>
<feature type="domain" description="Imm-5-like" evidence="1">
    <location>
        <begin position="24"/>
        <end position="150"/>
    </location>
</feature>
<dbReference type="OrthoDB" id="2222991at2"/>
<evidence type="ECO:0000313" key="3">
    <source>
        <dbReference type="Proteomes" id="UP000252081"/>
    </source>
</evidence>
<dbReference type="RefSeq" id="WP_113951115.1">
    <property type="nucleotide sequence ID" value="NZ_QNQU01000023.1"/>
</dbReference>
<dbReference type="AlphaFoldDB" id="A0A366KNU9"/>